<dbReference type="Proteomes" id="UP000028007">
    <property type="component" value="Unassembled WGS sequence"/>
</dbReference>
<evidence type="ECO:0000259" key="6">
    <source>
        <dbReference type="PROSITE" id="PS51160"/>
    </source>
</evidence>
<protein>
    <recommendedName>
        <fullName evidence="2 4">acylphosphatase</fullName>
        <ecNumber evidence="2 4">3.6.1.7</ecNumber>
    </recommendedName>
</protein>
<dbReference type="OrthoDB" id="9808093at2"/>
<evidence type="ECO:0000256" key="4">
    <source>
        <dbReference type="PROSITE-ProRule" id="PRU00520"/>
    </source>
</evidence>
<sequence length="92" mass="10672">MKHLRIKITGRVQGVSFRYTTKVVADQMGIRGIIKNEKDGSVYIEAEGDDTLLEVFLEWCNEGPDRSIIEKVETEPAELKNYRNFEVIKKQR</sequence>
<dbReference type="PROSITE" id="PS51160">
    <property type="entry name" value="ACYLPHOSPHATASE_3"/>
    <property type="match status" value="1"/>
</dbReference>
<evidence type="ECO:0000313" key="8">
    <source>
        <dbReference type="Proteomes" id="UP000028007"/>
    </source>
</evidence>
<dbReference type="InterPro" id="IPR020456">
    <property type="entry name" value="Acylphosphatase"/>
</dbReference>
<comment type="catalytic activity">
    <reaction evidence="3 4">
        <text>an acyl phosphate + H2O = a carboxylate + phosphate + H(+)</text>
        <dbReference type="Rhea" id="RHEA:14965"/>
        <dbReference type="ChEBI" id="CHEBI:15377"/>
        <dbReference type="ChEBI" id="CHEBI:15378"/>
        <dbReference type="ChEBI" id="CHEBI:29067"/>
        <dbReference type="ChEBI" id="CHEBI:43474"/>
        <dbReference type="ChEBI" id="CHEBI:59918"/>
        <dbReference type="EC" id="3.6.1.7"/>
    </reaction>
</comment>
<name>A0A081PJ25_9SPHI</name>
<dbReference type="InterPro" id="IPR036046">
    <property type="entry name" value="Acylphosphatase-like_dom_sf"/>
</dbReference>
<evidence type="ECO:0000256" key="3">
    <source>
        <dbReference type="ARBA" id="ARBA00047645"/>
    </source>
</evidence>
<evidence type="ECO:0000256" key="5">
    <source>
        <dbReference type="RuleBase" id="RU004168"/>
    </source>
</evidence>
<organism evidence="7 8">
    <name type="scientific">Pedobacter antarcticus 4BY</name>
    <dbReference type="NCBI Taxonomy" id="1358423"/>
    <lineage>
        <taxon>Bacteria</taxon>
        <taxon>Pseudomonadati</taxon>
        <taxon>Bacteroidota</taxon>
        <taxon>Sphingobacteriia</taxon>
        <taxon>Sphingobacteriales</taxon>
        <taxon>Sphingobacteriaceae</taxon>
        <taxon>Pedobacter</taxon>
    </lineage>
</organism>
<keyword evidence="4" id="KW-0378">Hydrolase</keyword>
<comment type="caution">
    <text evidence="7">The sequence shown here is derived from an EMBL/GenBank/DDBJ whole genome shotgun (WGS) entry which is preliminary data.</text>
</comment>
<evidence type="ECO:0000256" key="1">
    <source>
        <dbReference type="ARBA" id="ARBA00005614"/>
    </source>
</evidence>
<dbReference type="PANTHER" id="PTHR47268">
    <property type="entry name" value="ACYLPHOSPHATASE"/>
    <property type="match status" value="1"/>
</dbReference>
<accession>A0A081PJ25</accession>
<evidence type="ECO:0000256" key="2">
    <source>
        <dbReference type="ARBA" id="ARBA00012150"/>
    </source>
</evidence>
<gene>
    <name evidence="7" type="ORF">N180_14235</name>
</gene>
<proteinExistence type="inferred from homology"/>
<evidence type="ECO:0000313" key="7">
    <source>
        <dbReference type="EMBL" id="KEQ30698.1"/>
    </source>
</evidence>
<comment type="similarity">
    <text evidence="1 5">Belongs to the acylphosphatase family.</text>
</comment>
<dbReference type="AlphaFoldDB" id="A0A081PJ25"/>
<dbReference type="PROSITE" id="PS00150">
    <property type="entry name" value="ACYLPHOSPHATASE_1"/>
    <property type="match status" value="1"/>
</dbReference>
<keyword evidence="8" id="KW-1185">Reference proteome</keyword>
<dbReference type="Gene3D" id="3.30.70.100">
    <property type="match status" value="1"/>
</dbReference>
<dbReference type="SUPFAM" id="SSF54975">
    <property type="entry name" value="Acylphosphatase/BLUF domain-like"/>
    <property type="match status" value="1"/>
</dbReference>
<dbReference type="GO" id="GO:0003998">
    <property type="term" value="F:acylphosphatase activity"/>
    <property type="evidence" value="ECO:0007669"/>
    <property type="project" value="UniProtKB-EC"/>
</dbReference>
<dbReference type="Pfam" id="PF00708">
    <property type="entry name" value="Acylphosphatase"/>
    <property type="match status" value="1"/>
</dbReference>
<feature type="domain" description="Acylphosphatase-like" evidence="6">
    <location>
        <begin position="3"/>
        <end position="89"/>
    </location>
</feature>
<feature type="active site" evidence="4">
    <location>
        <position position="18"/>
    </location>
</feature>
<dbReference type="InterPro" id="IPR001792">
    <property type="entry name" value="Acylphosphatase-like_dom"/>
</dbReference>
<feature type="active site" evidence="4">
    <location>
        <position position="36"/>
    </location>
</feature>
<dbReference type="eggNOG" id="COG1254">
    <property type="taxonomic scope" value="Bacteria"/>
</dbReference>
<dbReference type="InterPro" id="IPR017968">
    <property type="entry name" value="Acylphosphatase_CS"/>
</dbReference>
<dbReference type="EMBL" id="JNFF01000032">
    <property type="protein sequence ID" value="KEQ30698.1"/>
    <property type="molecule type" value="Genomic_DNA"/>
</dbReference>
<dbReference type="RefSeq" id="WP_037439240.1">
    <property type="nucleotide sequence ID" value="NZ_JNFF01000032.1"/>
</dbReference>
<dbReference type="EC" id="3.6.1.7" evidence="2 4"/>
<reference evidence="7 8" key="1">
    <citation type="journal article" date="1992" name="Int. J. Syst. Bacteriol.">
        <title>Sphingobacterium antarcticus sp. nov. a Psychrotrophic Bacterium from the Soils of Schirmacher Oasis, Antarctica.</title>
        <authorList>
            <person name="Shivaji S."/>
            <person name="Ray M.K."/>
            <person name="Rao N.S."/>
            <person name="Saiserr L."/>
            <person name="Jagannadham M.V."/>
            <person name="Kumar G.S."/>
            <person name="Reddy G."/>
            <person name="Bhargava P.M."/>
        </authorList>
    </citation>
    <scope>NUCLEOTIDE SEQUENCE [LARGE SCALE GENOMIC DNA]</scope>
    <source>
        <strain evidence="7 8">4BY</strain>
    </source>
</reference>
<dbReference type="PANTHER" id="PTHR47268:SF4">
    <property type="entry name" value="ACYLPHOSPHATASE"/>
    <property type="match status" value="1"/>
</dbReference>